<dbReference type="FunFam" id="2.40.37.10:FF:000006">
    <property type="entry name" value="Alanine racemase"/>
    <property type="match status" value="1"/>
</dbReference>
<comment type="function">
    <text evidence="5">Catalyzes the interconversion of L-alanine and D-alanine. May also act on other amino acids.</text>
</comment>
<dbReference type="InterPro" id="IPR011079">
    <property type="entry name" value="Ala_racemase_C"/>
</dbReference>
<evidence type="ECO:0000259" key="8">
    <source>
        <dbReference type="SMART" id="SM01005"/>
    </source>
</evidence>
<feature type="active site" description="Proton acceptor; specific for L-alanine" evidence="5">
    <location>
        <position position="265"/>
    </location>
</feature>
<feature type="active site" description="Proton acceptor; specific for D-alanine" evidence="5">
    <location>
        <position position="40"/>
    </location>
</feature>
<feature type="domain" description="Alanine racemase C-terminal" evidence="8">
    <location>
        <begin position="244"/>
        <end position="369"/>
    </location>
</feature>
<name>C8NG88_9LACT</name>
<dbReference type="GO" id="GO:0008784">
    <property type="term" value="F:alanine racemase activity"/>
    <property type="evidence" value="ECO:0007669"/>
    <property type="project" value="UniProtKB-UniRule"/>
</dbReference>
<dbReference type="NCBIfam" id="TIGR00492">
    <property type="entry name" value="alr"/>
    <property type="match status" value="1"/>
</dbReference>
<feature type="modified residue" description="N6-(pyridoxal phosphate)lysine" evidence="5 6">
    <location>
        <position position="40"/>
    </location>
</feature>
<evidence type="ECO:0000256" key="2">
    <source>
        <dbReference type="ARBA" id="ARBA00001933"/>
    </source>
</evidence>
<keyword evidence="4 5" id="KW-0413">Isomerase</keyword>
<protein>
    <recommendedName>
        <fullName evidence="5">Alanine racemase</fullName>
        <ecNumber evidence="5">5.1.1.1</ecNumber>
    </recommendedName>
</protein>
<dbReference type="PANTHER" id="PTHR30511:SF0">
    <property type="entry name" value="ALANINE RACEMASE, CATABOLIC-RELATED"/>
    <property type="match status" value="1"/>
</dbReference>
<dbReference type="EC" id="5.1.1.1" evidence="5"/>
<reference evidence="9 10" key="1">
    <citation type="submission" date="2009-08" db="EMBL/GenBank/DDBJ databases">
        <authorList>
            <person name="Muzny D."/>
            <person name="Qin X."/>
            <person name="Deng J."/>
            <person name="Jiang H."/>
            <person name="Liu Y."/>
            <person name="Qu J."/>
            <person name="Song X.-Z."/>
            <person name="Zhang L."/>
            <person name="Thornton R."/>
            <person name="Coyle M."/>
            <person name="Francisco L."/>
            <person name="Jackson L."/>
            <person name="Javaid M."/>
            <person name="Korchina V."/>
            <person name="Kovar C."/>
            <person name="Mata R."/>
            <person name="Mathew T."/>
            <person name="Ngo R."/>
            <person name="Nguyen L."/>
            <person name="Nguyen N."/>
            <person name="Okwuonu G."/>
            <person name="Ongeri F."/>
            <person name="Pham C."/>
            <person name="Simmons D."/>
            <person name="Wilczek-Boney K."/>
            <person name="Hale W."/>
            <person name="Jakkamsetti A."/>
            <person name="Pham P."/>
            <person name="Ruth R."/>
            <person name="San Lucas F."/>
            <person name="Warren J."/>
            <person name="Zhang J."/>
            <person name="Zhao Z."/>
            <person name="Zhou C."/>
            <person name="Zhu D."/>
            <person name="Lee S."/>
            <person name="Bess C."/>
            <person name="Blankenburg K."/>
            <person name="Forbes L."/>
            <person name="Fu Q."/>
            <person name="Gubbala S."/>
            <person name="Hirani K."/>
            <person name="Jayaseelan J.C."/>
            <person name="Lara F."/>
            <person name="Munidasa M."/>
            <person name="Palculict T."/>
            <person name="Patil S."/>
            <person name="Pu L.-L."/>
            <person name="Saada N."/>
            <person name="Tang L."/>
            <person name="Weissenberger G."/>
            <person name="Zhu Y."/>
            <person name="Hemphill L."/>
            <person name="Shang Y."/>
            <person name="Youmans B."/>
            <person name="Ayvaz T."/>
            <person name="Ross M."/>
            <person name="Santibanez J."/>
            <person name="Aqrawi P."/>
            <person name="Gross S."/>
            <person name="Joshi V."/>
            <person name="Fowler G."/>
            <person name="Nazareth L."/>
            <person name="Reid J."/>
            <person name="Worley K."/>
            <person name="Petrosino J."/>
            <person name="Highlander S."/>
            <person name="Gibbs R."/>
        </authorList>
    </citation>
    <scope>NUCLEOTIDE SEQUENCE [LARGE SCALE GENOMIC DNA]</scope>
    <source>
        <strain evidence="9 10">ATCC 49175</strain>
    </source>
</reference>
<dbReference type="CDD" id="cd00430">
    <property type="entry name" value="PLPDE_III_AR"/>
    <property type="match status" value="1"/>
</dbReference>
<dbReference type="PANTHER" id="PTHR30511">
    <property type="entry name" value="ALANINE RACEMASE"/>
    <property type="match status" value="1"/>
</dbReference>
<dbReference type="SMART" id="SM01005">
    <property type="entry name" value="Ala_racemase_C"/>
    <property type="match status" value="1"/>
</dbReference>
<proteinExistence type="inferred from homology"/>
<evidence type="ECO:0000256" key="7">
    <source>
        <dbReference type="PIRSR" id="PIRSR600821-52"/>
    </source>
</evidence>
<keyword evidence="3 5" id="KW-0663">Pyridoxal phosphate</keyword>
<feature type="binding site" evidence="5 7">
    <location>
        <position position="136"/>
    </location>
    <ligand>
        <name>substrate</name>
    </ligand>
</feature>
<evidence type="ECO:0000313" key="10">
    <source>
        <dbReference type="Proteomes" id="UP000005926"/>
    </source>
</evidence>
<accession>C8NG88</accession>
<comment type="cofactor">
    <cofactor evidence="2 5 6">
        <name>pyridoxal 5'-phosphate</name>
        <dbReference type="ChEBI" id="CHEBI:597326"/>
    </cofactor>
</comment>
<comment type="caution">
    <text evidence="9">The sequence shown here is derived from an EMBL/GenBank/DDBJ whole genome shotgun (WGS) entry which is preliminary data.</text>
</comment>
<comment type="catalytic activity">
    <reaction evidence="1 5">
        <text>L-alanine = D-alanine</text>
        <dbReference type="Rhea" id="RHEA:20249"/>
        <dbReference type="ChEBI" id="CHEBI:57416"/>
        <dbReference type="ChEBI" id="CHEBI:57972"/>
        <dbReference type="EC" id="5.1.1.1"/>
    </reaction>
</comment>
<dbReference type="GO" id="GO:0005829">
    <property type="term" value="C:cytosol"/>
    <property type="evidence" value="ECO:0007669"/>
    <property type="project" value="TreeGrafter"/>
</dbReference>
<dbReference type="InterPro" id="IPR001608">
    <property type="entry name" value="Ala_racemase_N"/>
</dbReference>
<feature type="binding site" evidence="5 7">
    <location>
        <position position="312"/>
    </location>
    <ligand>
        <name>substrate</name>
    </ligand>
</feature>
<dbReference type="HAMAP" id="MF_01201">
    <property type="entry name" value="Ala_racemase"/>
    <property type="match status" value="1"/>
</dbReference>
<dbReference type="RefSeq" id="WP_005606951.1">
    <property type="nucleotide sequence ID" value="NZ_CP102283.1"/>
</dbReference>
<comment type="pathway">
    <text evidence="5">Amino-acid biosynthesis; D-alanine biosynthesis; D-alanine from L-alanine: step 1/1.</text>
</comment>
<evidence type="ECO:0000256" key="5">
    <source>
        <dbReference type="HAMAP-Rule" id="MF_01201"/>
    </source>
</evidence>
<dbReference type="GO" id="GO:0030632">
    <property type="term" value="P:D-alanine biosynthetic process"/>
    <property type="evidence" value="ECO:0007669"/>
    <property type="project" value="UniProtKB-UniRule"/>
</dbReference>
<dbReference type="Proteomes" id="UP000005926">
    <property type="component" value="Unassembled WGS sequence"/>
</dbReference>
<dbReference type="SUPFAM" id="SSF50621">
    <property type="entry name" value="Alanine racemase C-terminal domain-like"/>
    <property type="match status" value="1"/>
</dbReference>
<dbReference type="Gene3D" id="2.40.37.10">
    <property type="entry name" value="Lyase, Ornithine Decarboxylase, Chain A, domain 1"/>
    <property type="match status" value="1"/>
</dbReference>
<dbReference type="Pfam" id="PF00842">
    <property type="entry name" value="Ala_racemase_C"/>
    <property type="match status" value="1"/>
</dbReference>
<dbReference type="PRINTS" id="PR00992">
    <property type="entry name" value="ALARACEMASE"/>
</dbReference>
<dbReference type="InterPro" id="IPR020622">
    <property type="entry name" value="Ala_racemase_pyridoxalP-BS"/>
</dbReference>
<evidence type="ECO:0000256" key="4">
    <source>
        <dbReference type="ARBA" id="ARBA00023235"/>
    </source>
</evidence>
<dbReference type="PROSITE" id="PS00395">
    <property type="entry name" value="ALANINE_RACEMASE"/>
    <property type="match status" value="1"/>
</dbReference>
<sequence>MLEAIHRNTRVVVDLSIIKQNISKLKSKLNPSKQVYAVVKANAYGHGMIPVAKAALEAGVQGFCVANVDEALALREAGIMEPVLILGLSRVEDAPLLASNHITAAVDSVEWLLQAAPLLKEIPLKVHVAVDSGMGRIGVVNEKELTEVEAVLRNGPFEFEAMFTHFATADEEDTAHLTKQEEKFNGMIGELEERPPHIHCSNSAYAIWHSAGDSDIIRYGIGLYGINPSNGDLCVEDEELLTPALQWETEMVKVKKLEIGDTVSYGATYKAKEPQWVATLPIGYADGYIRAYNKGEVIVDGVRCPIIGRVCMDQCMVRLPHEYPVGTKVTLLGKNKEEEITAIELAKRADTIAYEVICMISDRVKREYING</sequence>
<dbReference type="InterPro" id="IPR000821">
    <property type="entry name" value="Ala_racemase"/>
</dbReference>
<gene>
    <name evidence="9" type="primary">alr</name>
    <name evidence="9" type="ORF">HMPREF0444_0933</name>
</gene>
<comment type="similarity">
    <text evidence="5">Belongs to the alanine racemase family.</text>
</comment>
<dbReference type="GO" id="GO:0030170">
    <property type="term" value="F:pyridoxal phosphate binding"/>
    <property type="evidence" value="ECO:0007669"/>
    <property type="project" value="UniProtKB-UniRule"/>
</dbReference>
<dbReference type="FunFam" id="3.20.20.10:FF:000002">
    <property type="entry name" value="Alanine racemase"/>
    <property type="match status" value="1"/>
</dbReference>
<dbReference type="AlphaFoldDB" id="C8NG88"/>
<evidence type="ECO:0000256" key="3">
    <source>
        <dbReference type="ARBA" id="ARBA00022898"/>
    </source>
</evidence>
<dbReference type="GeneID" id="78412729"/>
<organism evidence="9 10">
    <name type="scientific">Granulicatella adiacens ATCC 49175</name>
    <dbReference type="NCBI Taxonomy" id="638301"/>
    <lineage>
        <taxon>Bacteria</taxon>
        <taxon>Bacillati</taxon>
        <taxon>Bacillota</taxon>
        <taxon>Bacilli</taxon>
        <taxon>Lactobacillales</taxon>
        <taxon>Carnobacteriaceae</taxon>
        <taxon>Granulicatella</taxon>
    </lineage>
</organism>
<dbReference type="eggNOG" id="COG0787">
    <property type="taxonomic scope" value="Bacteria"/>
</dbReference>
<keyword evidence="10" id="KW-1185">Reference proteome</keyword>
<dbReference type="STRING" id="638301.HMPREF0444_0933"/>
<dbReference type="HOGENOM" id="CLU_028393_2_1_9"/>
<dbReference type="InterPro" id="IPR009006">
    <property type="entry name" value="Ala_racemase/Decarboxylase_C"/>
</dbReference>
<dbReference type="GO" id="GO:0009252">
    <property type="term" value="P:peptidoglycan biosynthetic process"/>
    <property type="evidence" value="ECO:0007669"/>
    <property type="project" value="TreeGrafter"/>
</dbReference>
<dbReference type="EMBL" id="ACKZ01000017">
    <property type="protein sequence ID" value="EEW37300.1"/>
    <property type="molecule type" value="Genomic_DNA"/>
</dbReference>
<dbReference type="InterPro" id="IPR029066">
    <property type="entry name" value="PLP-binding_barrel"/>
</dbReference>
<dbReference type="Gene3D" id="3.20.20.10">
    <property type="entry name" value="Alanine racemase"/>
    <property type="match status" value="1"/>
</dbReference>
<evidence type="ECO:0000256" key="6">
    <source>
        <dbReference type="PIRSR" id="PIRSR600821-50"/>
    </source>
</evidence>
<evidence type="ECO:0000256" key="1">
    <source>
        <dbReference type="ARBA" id="ARBA00000316"/>
    </source>
</evidence>
<dbReference type="UniPathway" id="UPA00042">
    <property type="reaction ID" value="UER00497"/>
</dbReference>
<dbReference type="SUPFAM" id="SSF51419">
    <property type="entry name" value="PLP-binding barrel"/>
    <property type="match status" value="1"/>
</dbReference>
<evidence type="ECO:0000313" key="9">
    <source>
        <dbReference type="EMBL" id="EEW37300.1"/>
    </source>
</evidence>
<dbReference type="Pfam" id="PF01168">
    <property type="entry name" value="Ala_racemase_N"/>
    <property type="match status" value="1"/>
</dbReference>